<evidence type="ECO:0000259" key="5">
    <source>
        <dbReference type="Pfam" id="PF09084"/>
    </source>
</evidence>
<reference evidence="7" key="1">
    <citation type="journal article" date="2019" name="Int. J. Syst. Evol. Microbiol.">
        <title>The Global Catalogue of Microorganisms (GCM) 10K type strain sequencing project: providing services to taxonomists for standard genome sequencing and annotation.</title>
        <authorList>
            <consortium name="The Broad Institute Genomics Platform"/>
            <consortium name="The Broad Institute Genome Sequencing Center for Infectious Disease"/>
            <person name="Wu L."/>
            <person name="Ma J."/>
        </authorList>
    </citation>
    <scope>NUCLEOTIDE SEQUENCE [LARGE SCALE GENOMIC DNA]</scope>
    <source>
        <strain evidence="7">JCM 12165</strain>
    </source>
</reference>
<evidence type="ECO:0000256" key="1">
    <source>
        <dbReference type="ARBA" id="ARBA00004418"/>
    </source>
</evidence>
<sequence length="330" mass="34529">MAAALAVAAASACGSGSAAVAEGDPILVSVSIAAPSAAPIFLAETLGYFKEEGLDVEVREIANASLQVATGQVQYGAVNTNTLMQSASEDIGLQGVCVTQVDPSYVLAVSDDTWNRRGLTESMSLKDQLTALQGEQITAVGGRTVNPGAKLLEALLEKNGLPGDWIGVLSMAGASQATAAFQNKQVGVIFQPQPQPDQVLSHVPGRILYSIGDSPLFSEMDNVAWSTIATSAKFAAANPDMTKKFCNAIGRANNFLDDNPDGAAEALKSVMPVDPEILKNAMPTYKWARDGSMSESDFFHGVEVLTGMGMFDQAPSPDSTRAAYTAAYQN</sequence>
<evidence type="ECO:0000256" key="2">
    <source>
        <dbReference type="ARBA" id="ARBA00010742"/>
    </source>
</evidence>
<organism evidence="6 7">
    <name type="scientific">Pseudonocardia aurantiaca</name>
    <dbReference type="NCBI Taxonomy" id="75290"/>
    <lineage>
        <taxon>Bacteria</taxon>
        <taxon>Bacillati</taxon>
        <taxon>Actinomycetota</taxon>
        <taxon>Actinomycetes</taxon>
        <taxon>Pseudonocardiales</taxon>
        <taxon>Pseudonocardiaceae</taxon>
        <taxon>Pseudonocardia</taxon>
    </lineage>
</organism>
<feature type="chain" id="PRO_5045182679" evidence="4">
    <location>
        <begin position="21"/>
        <end position="330"/>
    </location>
</feature>
<evidence type="ECO:0000256" key="3">
    <source>
        <dbReference type="ARBA" id="ARBA00022729"/>
    </source>
</evidence>
<comment type="similarity">
    <text evidence="2">Belongs to the bacterial solute-binding protein SsuA/TauA family.</text>
</comment>
<feature type="signal peptide" evidence="4">
    <location>
        <begin position="1"/>
        <end position="20"/>
    </location>
</feature>
<evidence type="ECO:0000313" key="7">
    <source>
        <dbReference type="Proteomes" id="UP001597145"/>
    </source>
</evidence>
<name>A0ABW4FMY3_9PSEU</name>
<feature type="domain" description="SsuA/THI5-like" evidence="5">
    <location>
        <begin position="35"/>
        <end position="263"/>
    </location>
</feature>
<dbReference type="Pfam" id="PF09084">
    <property type="entry name" value="NMT1"/>
    <property type="match status" value="1"/>
</dbReference>
<dbReference type="Gene3D" id="3.40.190.10">
    <property type="entry name" value="Periplasmic binding protein-like II"/>
    <property type="match status" value="2"/>
</dbReference>
<keyword evidence="3 4" id="KW-0732">Signal</keyword>
<dbReference type="EMBL" id="JBHUCP010000010">
    <property type="protein sequence ID" value="MFD1531256.1"/>
    <property type="molecule type" value="Genomic_DNA"/>
</dbReference>
<gene>
    <name evidence="6" type="ORF">ACFSCY_17610</name>
</gene>
<evidence type="ECO:0000313" key="6">
    <source>
        <dbReference type="EMBL" id="MFD1531256.1"/>
    </source>
</evidence>
<dbReference type="SUPFAM" id="SSF53850">
    <property type="entry name" value="Periplasmic binding protein-like II"/>
    <property type="match status" value="1"/>
</dbReference>
<comment type="subcellular location">
    <subcellularLocation>
        <location evidence="1">Periplasm</location>
    </subcellularLocation>
</comment>
<dbReference type="Proteomes" id="UP001597145">
    <property type="component" value="Unassembled WGS sequence"/>
</dbReference>
<protein>
    <submittedName>
        <fullName evidence="6">ABC transporter substrate-binding protein</fullName>
    </submittedName>
</protein>
<keyword evidence="7" id="KW-1185">Reference proteome</keyword>
<proteinExistence type="inferred from homology"/>
<dbReference type="PANTHER" id="PTHR30024">
    <property type="entry name" value="ALIPHATIC SULFONATES-BINDING PROTEIN-RELATED"/>
    <property type="match status" value="1"/>
</dbReference>
<accession>A0ABW4FMY3</accession>
<dbReference type="PANTHER" id="PTHR30024:SF47">
    <property type="entry name" value="TAURINE-BINDING PERIPLASMIC PROTEIN"/>
    <property type="match status" value="1"/>
</dbReference>
<dbReference type="RefSeq" id="WP_343973584.1">
    <property type="nucleotide sequence ID" value="NZ_BAAAJG010000004.1"/>
</dbReference>
<dbReference type="InterPro" id="IPR015168">
    <property type="entry name" value="SsuA/THI5"/>
</dbReference>
<evidence type="ECO:0000256" key="4">
    <source>
        <dbReference type="SAM" id="SignalP"/>
    </source>
</evidence>
<comment type="caution">
    <text evidence="6">The sequence shown here is derived from an EMBL/GenBank/DDBJ whole genome shotgun (WGS) entry which is preliminary data.</text>
</comment>